<sequence length="233" mass="25776">MVQQESKGRGCSGERLRECGEVGEDALFWVGEIGANDYAYSIGSEMTPKEIREHAVKNVAIFVKALLDRGAKYIIVQGLPLTGCLPLAMILSPTTDRDDLNCSASVNTYSNLHNSLLQSKLQQLRSQYPAALISYADYYSAHRTIMKNPEAHGFNEPFKVCCGSGGGPYNFDPFATCASPKAQKACSNPRKFVNWDGVHLTEAVYKNVADMFFHQNYCRPSFSVLLSDKKNRG</sequence>
<dbReference type="Gramene" id="ONK71194">
    <property type="protein sequence ID" value="ONK71194"/>
    <property type="gene ID" value="A4U43_C04F5850"/>
</dbReference>
<dbReference type="GO" id="GO:0016788">
    <property type="term" value="F:hydrolase activity, acting on ester bonds"/>
    <property type="evidence" value="ECO:0007669"/>
    <property type="project" value="InterPro"/>
</dbReference>
<comment type="similarity">
    <text evidence="1">Belongs to the 'GDSL' lipolytic enzyme family.</text>
</comment>
<keyword evidence="4" id="KW-1185">Reference proteome</keyword>
<accession>A0A5P1EZ86</accession>
<dbReference type="PANTHER" id="PTHR22835">
    <property type="entry name" value="ZINC FINGER FYVE DOMAIN CONTAINING PROTEIN"/>
    <property type="match status" value="1"/>
</dbReference>
<evidence type="ECO:0008006" key="5">
    <source>
        <dbReference type="Google" id="ProtNLM"/>
    </source>
</evidence>
<dbReference type="Proteomes" id="UP000243459">
    <property type="component" value="Chromosome 4"/>
</dbReference>
<evidence type="ECO:0000313" key="3">
    <source>
        <dbReference type="EMBL" id="ONK71194.1"/>
    </source>
</evidence>
<keyword evidence="2" id="KW-0325">Glycoprotein</keyword>
<dbReference type="InterPro" id="IPR036514">
    <property type="entry name" value="SGNH_hydro_sf"/>
</dbReference>
<dbReference type="Pfam" id="PF00657">
    <property type="entry name" value="Lipase_GDSL"/>
    <property type="match status" value="1"/>
</dbReference>
<organism evidence="3 4">
    <name type="scientific">Asparagus officinalis</name>
    <name type="common">Garden asparagus</name>
    <dbReference type="NCBI Taxonomy" id="4686"/>
    <lineage>
        <taxon>Eukaryota</taxon>
        <taxon>Viridiplantae</taxon>
        <taxon>Streptophyta</taxon>
        <taxon>Embryophyta</taxon>
        <taxon>Tracheophyta</taxon>
        <taxon>Spermatophyta</taxon>
        <taxon>Magnoliopsida</taxon>
        <taxon>Liliopsida</taxon>
        <taxon>Asparagales</taxon>
        <taxon>Asparagaceae</taxon>
        <taxon>Asparagoideae</taxon>
        <taxon>Asparagus</taxon>
    </lineage>
</organism>
<dbReference type="EMBL" id="CM007384">
    <property type="protein sequence ID" value="ONK71194.1"/>
    <property type="molecule type" value="Genomic_DNA"/>
</dbReference>
<dbReference type="SUPFAM" id="SSF52266">
    <property type="entry name" value="SGNH hydrolase"/>
    <property type="match status" value="1"/>
</dbReference>
<dbReference type="OMA" id="CVASINQ"/>
<dbReference type="Gene3D" id="3.40.50.1110">
    <property type="entry name" value="SGNH hydrolase"/>
    <property type="match status" value="1"/>
</dbReference>
<evidence type="ECO:0000256" key="2">
    <source>
        <dbReference type="ARBA" id="ARBA00023180"/>
    </source>
</evidence>
<dbReference type="PANTHER" id="PTHR22835:SF557">
    <property type="entry name" value="LIPASE_HYDROLASE FAMILY PROTEIN, PUTATIVE, EXPRESSED-RELATED"/>
    <property type="match status" value="1"/>
</dbReference>
<protein>
    <recommendedName>
        <fullName evidence="5">GDSL esterase/lipase</fullName>
    </recommendedName>
</protein>
<dbReference type="AlphaFoldDB" id="A0A5P1EZ86"/>
<gene>
    <name evidence="3" type="ORF">A4U43_C04F5850</name>
</gene>
<name>A0A5P1EZ86_ASPOF</name>
<evidence type="ECO:0000313" key="4">
    <source>
        <dbReference type="Proteomes" id="UP000243459"/>
    </source>
</evidence>
<evidence type="ECO:0000256" key="1">
    <source>
        <dbReference type="ARBA" id="ARBA00008668"/>
    </source>
</evidence>
<dbReference type="InterPro" id="IPR001087">
    <property type="entry name" value="GDSL"/>
</dbReference>
<proteinExistence type="inferred from homology"/>
<reference evidence="4" key="1">
    <citation type="journal article" date="2017" name="Nat. Commun.">
        <title>The asparagus genome sheds light on the origin and evolution of a young Y chromosome.</title>
        <authorList>
            <person name="Harkess A."/>
            <person name="Zhou J."/>
            <person name="Xu C."/>
            <person name="Bowers J.E."/>
            <person name="Van der Hulst R."/>
            <person name="Ayyampalayam S."/>
            <person name="Mercati F."/>
            <person name="Riccardi P."/>
            <person name="McKain M.R."/>
            <person name="Kakrana A."/>
            <person name="Tang H."/>
            <person name="Ray J."/>
            <person name="Groenendijk J."/>
            <person name="Arikit S."/>
            <person name="Mathioni S.M."/>
            <person name="Nakano M."/>
            <person name="Shan H."/>
            <person name="Telgmann-Rauber A."/>
            <person name="Kanno A."/>
            <person name="Yue Z."/>
            <person name="Chen H."/>
            <person name="Li W."/>
            <person name="Chen Y."/>
            <person name="Xu X."/>
            <person name="Zhang Y."/>
            <person name="Luo S."/>
            <person name="Chen H."/>
            <person name="Gao J."/>
            <person name="Mao Z."/>
            <person name="Pires J.C."/>
            <person name="Luo M."/>
            <person name="Kudrna D."/>
            <person name="Wing R.A."/>
            <person name="Meyers B.C."/>
            <person name="Yi K."/>
            <person name="Kong H."/>
            <person name="Lavrijsen P."/>
            <person name="Sunseri F."/>
            <person name="Falavigna A."/>
            <person name="Ye Y."/>
            <person name="Leebens-Mack J.H."/>
            <person name="Chen G."/>
        </authorList>
    </citation>
    <scope>NUCLEOTIDE SEQUENCE [LARGE SCALE GENOMIC DNA]</scope>
    <source>
        <strain evidence="4">cv. DH0086</strain>
    </source>
</reference>